<dbReference type="PROSITE" id="PS51257">
    <property type="entry name" value="PROKAR_LIPOPROTEIN"/>
    <property type="match status" value="1"/>
</dbReference>
<dbReference type="AlphaFoldDB" id="A0A1F7SI45"/>
<evidence type="ECO:0000256" key="1">
    <source>
        <dbReference type="SAM" id="Coils"/>
    </source>
</evidence>
<dbReference type="EMBL" id="MGDI01000025">
    <property type="protein sequence ID" value="OGL53435.1"/>
    <property type="molecule type" value="Genomic_DNA"/>
</dbReference>
<gene>
    <name evidence="2" type="ORF">A3G31_08010</name>
</gene>
<organism evidence="2 3">
    <name type="scientific">Candidatus Schekmanbacteria bacterium RIFCSPLOWO2_12_FULL_38_15</name>
    <dbReference type="NCBI Taxonomy" id="1817883"/>
    <lineage>
        <taxon>Bacteria</taxon>
        <taxon>Candidatus Schekmaniibacteriota</taxon>
    </lineage>
</organism>
<accession>A0A1F7SI45</accession>
<evidence type="ECO:0000313" key="3">
    <source>
        <dbReference type="Proteomes" id="UP000178082"/>
    </source>
</evidence>
<name>A0A1F7SI45_9BACT</name>
<evidence type="ECO:0000313" key="2">
    <source>
        <dbReference type="EMBL" id="OGL53435.1"/>
    </source>
</evidence>
<protein>
    <submittedName>
        <fullName evidence="2">Uncharacterized protein</fullName>
    </submittedName>
</protein>
<dbReference type="STRING" id="1817883.A3G31_08010"/>
<proteinExistence type="predicted"/>
<keyword evidence="1" id="KW-0175">Coiled coil</keyword>
<dbReference type="Proteomes" id="UP000178082">
    <property type="component" value="Unassembled WGS sequence"/>
</dbReference>
<dbReference type="Gene3D" id="1.20.5.340">
    <property type="match status" value="1"/>
</dbReference>
<comment type="caution">
    <text evidence="2">The sequence shown here is derived from an EMBL/GenBank/DDBJ whole genome shotgun (WGS) entry which is preliminary data.</text>
</comment>
<sequence length="99" mass="11540">MKFKNFETLTSLIVLIFLPLSSGCYINRISELDSEIQELNGRIARIEKDRSEEKQQIETRMKTLEDSFKNNSSRIDQLMQRYPLIGGRVEEEQITEGAK</sequence>
<feature type="coiled-coil region" evidence="1">
    <location>
        <begin position="29"/>
        <end position="56"/>
    </location>
</feature>
<reference evidence="2 3" key="1">
    <citation type="journal article" date="2016" name="Nat. Commun.">
        <title>Thousands of microbial genomes shed light on interconnected biogeochemical processes in an aquifer system.</title>
        <authorList>
            <person name="Anantharaman K."/>
            <person name="Brown C.T."/>
            <person name="Hug L.A."/>
            <person name="Sharon I."/>
            <person name="Castelle C.J."/>
            <person name="Probst A.J."/>
            <person name="Thomas B.C."/>
            <person name="Singh A."/>
            <person name="Wilkins M.J."/>
            <person name="Karaoz U."/>
            <person name="Brodie E.L."/>
            <person name="Williams K.H."/>
            <person name="Hubbard S.S."/>
            <person name="Banfield J.F."/>
        </authorList>
    </citation>
    <scope>NUCLEOTIDE SEQUENCE [LARGE SCALE GENOMIC DNA]</scope>
</reference>